<dbReference type="InterPro" id="IPR018723">
    <property type="entry name" value="DUF2254_membrane"/>
</dbReference>
<protein>
    <submittedName>
        <fullName evidence="2">DUF2254 domain-containing protein</fullName>
    </submittedName>
</protein>
<gene>
    <name evidence="2" type="ORF">HH216_24970</name>
</gene>
<accession>A0A7L5DT54</accession>
<geneLocation type="plasmid" evidence="2 3">
    <name>unnamed1</name>
</geneLocation>
<feature type="transmembrane region" description="Helical" evidence="1">
    <location>
        <begin position="136"/>
        <end position="160"/>
    </location>
</feature>
<keyword evidence="1" id="KW-1133">Transmembrane helix</keyword>
<keyword evidence="1" id="KW-0472">Membrane</keyword>
<feature type="transmembrane region" description="Helical" evidence="1">
    <location>
        <begin position="16"/>
        <end position="35"/>
    </location>
</feature>
<sequence>MTTHLRQAWQLLRESLWFVPGLLVLSAFGLAYSLIEFDSHTAFNGAKQFPLLFGVGAEGSRGMLTAIAGSMLTVAALAFSLTLSTISQVSSQYSPRVLRNFMRDRVNQVVMGYFVAVFAYCLIVLGTIRGTDEQKFVPATAVLMGLLLALGGVAALIFFIHHIAESLQTGTIVQHIFHETGKAIDDLFPDRFGEPIDDPAKAKAALRYSDEEDHWWPVRSAQTGYLQRIETDGLLHWATRHKVVLRIERDMGSFINKGTCLFSVRSGMERPDPDEADWPDDLLDFVSIGRHRNVEQDVSFGIQQLVDITLKALSPGINDTTTAIMAVDYLGSIGGRLAEREFPARLRSDGQHLRVLARTGDFETYVRLAFELPRINAKGNHAVFRRLLRALAAVADATCSPERKSVLAEQARLLIEYADQTLTTSDQKKAVHALQRELASSWS</sequence>
<evidence type="ECO:0000313" key="2">
    <source>
        <dbReference type="EMBL" id="QJD81606.1"/>
    </source>
</evidence>
<dbReference type="Proteomes" id="UP000501128">
    <property type="component" value="Plasmid unnamed1"/>
</dbReference>
<reference evidence="2 3" key="1">
    <citation type="submission" date="2020-04" db="EMBL/GenBank/DDBJ databases">
        <title>Genome sequencing of novel species.</title>
        <authorList>
            <person name="Heo J."/>
            <person name="Kim S.-J."/>
            <person name="Kim J.-S."/>
            <person name="Hong S.-B."/>
            <person name="Kwon S.-W."/>
        </authorList>
    </citation>
    <scope>NUCLEOTIDE SEQUENCE [LARGE SCALE GENOMIC DNA]</scope>
    <source>
        <strain evidence="2 3">CJU-R4</strain>
        <plasmid evidence="2 3">unnamed1</plasmid>
    </source>
</reference>
<feature type="transmembrane region" description="Helical" evidence="1">
    <location>
        <begin position="63"/>
        <end position="89"/>
    </location>
</feature>
<proteinExistence type="predicted"/>
<evidence type="ECO:0000256" key="1">
    <source>
        <dbReference type="SAM" id="Phobius"/>
    </source>
</evidence>
<dbReference type="AlphaFoldDB" id="A0A7L5DT54"/>
<feature type="transmembrane region" description="Helical" evidence="1">
    <location>
        <begin position="110"/>
        <end position="130"/>
    </location>
</feature>
<evidence type="ECO:0000313" key="3">
    <source>
        <dbReference type="Proteomes" id="UP000501128"/>
    </source>
</evidence>
<dbReference type="RefSeq" id="WP_169553624.1">
    <property type="nucleotide sequence ID" value="NZ_CP051678.1"/>
</dbReference>
<dbReference type="KEGG" id="srho:HH216_24970"/>
<dbReference type="EMBL" id="CP051678">
    <property type="protein sequence ID" value="QJD81606.1"/>
    <property type="molecule type" value="Genomic_DNA"/>
</dbReference>
<keyword evidence="2" id="KW-0614">Plasmid</keyword>
<dbReference type="Pfam" id="PF10011">
    <property type="entry name" value="DUF2254"/>
    <property type="match status" value="1"/>
</dbReference>
<keyword evidence="3" id="KW-1185">Reference proteome</keyword>
<organism evidence="2 3">
    <name type="scientific">Spirosoma rhododendri</name>
    <dbReference type="NCBI Taxonomy" id="2728024"/>
    <lineage>
        <taxon>Bacteria</taxon>
        <taxon>Pseudomonadati</taxon>
        <taxon>Bacteroidota</taxon>
        <taxon>Cytophagia</taxon>
        <taxon>Cytophagales</taxon>
        <taxon>Cytophagaceae</taxon>
        <taxon>Spirosoma</taxon>
    </lineage>
</organism>
<keyword evidence="1" id="KW-0812">Transmembrane</keyword>
<name>A0A7L5DT54_9BACT</name>